<dbReference type="SMART" id="SM00382">
    <property type="entry name" value="AAA"/>
    <property type="match status" value="1"/>
</dbReference>
<evidence type="ECO:0000256" key="3">
    <source>
        <dbReference type="ARBA" id="ARBA00022448"/>
    </source>
</evidence>
<dbReference type="GO" id="GO:0005524">
    <property type="term" value="F:ATP binding"/>
    <property type="evidence" value="ECO:0007669"/>
    <property type="project" value="UniProtKB-KW"/>
</dbReference>
<reference evidence="9 10" key="1">
    <citation type="journal article" date="2020" name="New Microbes New Infect">
        <title>Sellimonas caecigallum sp. nov., description and genome sequence of a new member of the Sellimonas genus isolated from the cecum of feral chicken.</title>
        <authorList>
            <person name="Wongkuna S."/>
            <person name="Ghimire S."/>
            <person name="Antony L."/>
            <person name="Chankhamhaengdecha S."/>
            <person name="Janvilisri T."/>
            <person name="Scaria J."/>
        </authorList>
    </citation>
    <scope>NUCLEOTIDE SEQUENCE [LARGE SCALE GENOMIC DNA]</scope>
    <source>
        <strain evidence="9 10">SW451</strain>
    </source>
</reference>
<sequence>MEIKLEHVSKYYDRKILDELSLELKDIHALGIIGESGCGKSTLLRLLAGMEKPEKGKIWINGTLLHGKSIKEYQKEIGYVFQKHNLFPHLSVKENIVLILNKIKKMSRADAEKRAEDMLKKVRMEAEMDKKPDAVSGGQAQRASIARALATDPQLVFLDEPTAALDPILTAEVLRVIQELKDSGKEFIFVTHELKFLKNFADYILFMDKGKIVEKGSVDCLNDPQTELLKKFVEGEKL</sequence>
<evidence type="ECO:0000256" key="6">
    <source>
        <dbReference type="ARBA" id="ARBA00022840"/>
    </source>
</evidence>
<dbReference type="PANTHER" id="PTHR43166:SF9">
    <property type="entry name" value="GLUTAMATE_ASPARTATE IMPORT ATP-BINDING PROTEIN GLTL"/>
    <property type="match status" value="1"/>
</dbReference>
<protein>
    <submittedName>
        <fullName evidence="9">Amino acid ABC transporter ATP-binding protein</fullName>
    </submittedName>
</protein>
<dbReference type="PROSITE" id="PS00211">
    <property type="entry name" value="ABC_TRANSPORTER_1"/>
    <property type="match status" value="1"/>
</dbReference>
<evidence type="ECO:0000256" key="5">
    <source>
        <dbReference type="ARBA" id="ARBA00022741"/>
    </source>
</evidence>
<keyword evidence="3" id="KW-0813">Transport</keyword>
<dbReference type="Proteomes" id="UP000779049">
    <property type="component" value="Unassembled WGS sequence"/>
</dbReference>
<keyword evidence="10" id="KW-1185">Reference proteome</keyword>
<evidence type="ECO:0000256" key="1">
    <source>
        <dbReference type="ARBA" id="ARBA00004202"/>
    </source>
</evidence>
<keyword evidence="7" id="KW-0472">Membrane</keyword>
<evidence type="ECO:0000259" key="8">
    <source>
        <dbReference type="PROSITE" id="PS50893"/>
    </source>
</evidence>
<dbReference type="PROSITE" id="PS50893">
    <property type="entry name" value="ABC_TRANSPORTER_2"/>
    <property type="match status" value="1"/>
</dbReference>
<dbReference type="Pfam" id="PF00005">
    <property type="entry name" value="ABC_tran"/>
    <property type="match status" value="1"/>
</dbReference>
<dbReference type="Gene3D" id="3.40.50.300">
    <property type="entry name" value="P-loop containing nucleotide triphosphate hydrolases"/>
    <property type="match status" value="1"/>
</dbReference>
<keyword evidence="4" id="KW-1003">Cell membrane</keyword>
<name>A0ABS7L3T9_9FIRM</name>
<evidence type="ECO:0000313" key="10">
    <source>
        <dbReference type="Proteomes" id="UP000779049"/>
    </source>
</evidence>
<dbReference type="InterPro" id="IPR003593">
    <property type="entry name" value="AAA+_ATPase"/>
</dbReference>
<comment type="subcellular location">
    <subcellularLocation>
        <location evidence="1">Cell membrane</location>
        <topology evidence="1">Peripheral membrane protein</topology>
    </subcellularLocation>
</comment>
<dbReference type="InterPro" id="IPR027417">
    <property type="entry name" value="P-loop_NTPase"/>
</dbReference>
<dbReference type="InterPro" id="IPR017871">
    <property type="entry name" value="ABC_transporter-like_CS"/>
</dbReference>
<evidence type="ECO:0000256" key="4">
    <source>
        <dbReference type="ARBA" id="ARBA00022475"/>
    </source>
</evidence>
<dbReference type="RefSeq" id="WP_221919177.1">
    <property type="nucleotide sequence ID" value="NZ_CP173660.1"/>
</dbReference>
<dbReference type="InterPro" id="IPR003439">
    <property type="entry name" value="ABC_transporter-like_ATP-bd"/>
</dbReference>
<proteinExistence type="inferred from homology"/>
<keyword evidence="5" id="KW-0547">Nucleotide-binding</keyword>
<evidence type="ECO:0000313" key="9">
    <source>
        <dbReference type="EMBL" id="MBY0757705.1"/>
    </source>
</evidence>
<evidence type="ECO:0000256" key="2">
    <source>
        <dbReference type="ARBA" id="ARBA00005417"/>
    </source>
</evidence>
<feature type="domain" description="ABC transporter" evidence="8">
    <location>
        <begin position="3"/>
        <end position="234"/>
    </location>
</feature>
<dbReference type="InterPro" id="IPR050086">
    <property type="entry name" value="MetN_ABC_transporter-like"/>
</dbReference>
<gene>
    <name evidence="9" type="ORF">FLB61_01070</name>
</gene>
<dbReference type="SUPFAM" id="SSF52540">
    <property type="entry name" value="P-loop containing nucleoside triphosphate hydrolases"/>
    <property type="match status" value="1"/>
</dbReference>
<keyword evidence="6 9" id="KW-0067">ATP-binding</keyword>
<dbReference type="PANTHER" id="PTHR43166">
    <property type="entry name" value="AMINO ACID IMPORT ATP-BINDING PROTEIN"/>
    <property type="match status" value="1"/>
</dbReference>
<comment type="similarity">
    <text evidence="2">Belongs to the ABC transporter superfamily.</text>
</comment>
<organism evidence="9 10">
    <name type="scientific">Sellimonas caecigallum</name>
    <dbReference type="NCBI Taxonomy" id="2592333"/>
    <lineage>
        <taxon>Bacteria</taxon>
        <taxon>Bacillati</taxon>
        <taxon>Bacillota</taxon>
        <taxon>Clostridia</taxon>
        <taxon>Lachnospirales</taxon>
        <taxon>Lachnospiraceae</taxon>
        <taxon>Sellimonas</taxon>
    </lineage>
</organism>
<evidence type="ECO:0000256" key="7">
    <source>
        <dbReference type="ARBA" id="ARBA00023136"/>
    </source>
</evidence>
<dbReference type="EMBL" id="VIRV01000001">
    <property type="protein sequence ID" value="MBY0757705.1"/>
    <property type="molecule type" value="Genomic_DNA"/>
</dbReference>
<accession>A0ABS7L3T9</accession>
<comment type="caution">
    <text evidence="9">The sequence shown here is derived from an EMBL/GenBank/DDBJ whole genome shotgun (WGS) entry which is preliminary data.</text>
</comment>